<evidence type="ECO:0000313" key="7">
    <source>
        <dbReference type="Proteomes" id="UP000050790"/>
    </source>
</evidence>
<dbReference type="Proteomes" id="UP000050790">
    <property type="component" value="Unassembled WGS sequence"/>
</dbReference>
<dbReference type="Pfam" id="PF13639">
    <property type="entry name" value="zf-RING_2"/>
    <property type="match status" value="1"/>
</dbReference>
<dbReference type="GO" id="GO:0008270">
    <property type="term" value="F:zinc ion binding"/>
    <property type="evidence" value="ECO:0007669"/>
    <property type="project" value="UniProtKB-KW"/>
</dbReference>
<sequence>MSGYVGLFEYWILNGLVIVANLRSFVLSEFVNFKLFGRTPSHTMTGQRRSIKKNSTRNSDPIPEERTFVNPSALSPHLFCPICQEAFCNPQRAPCGHSFCKNCIEPWIQNNPTCPVDRKSIPKGSMHHDFIVENIIGDYMVACPWRTLGCDFIGKLSLLPGHKKTCIMNPSSLPPALRAHTSASLNQVSSNQSLDLKSCKNNQQSSVKVSFVFQSQLPLNTITTTEVNIDGNQCSNIHSVESRNGSSSYDDAQEESLILVSDDEANLPPAPPPSLLFRLYHNSDANSRDLLCDFIQNSSNTTTQSSSINNKNKNNPNKRGRKK</sequence>
<dbReference type="GO" id="GO:0061630">
    <property type="term" value="F:ubiquitin protein ligase activity"/>
    <property type="evidence" value="ECO:0007669"/>
    <property type="project" value="TreeGrafter"/>
</dbReference>
<evidence type="ECO:0000256" key="1">
    <source>
        <dbReference type="ARBA" id="ARBA00022723"/>
    </source>
</evidence>
<evidence type="ECO:0000256" key="5">
    <source>
        <dbReference type="SAM" id="MobiDB-lite"/>
    </source>
</evidence>
<dbReference type="InterPro" id="IPR051438">
    <property type="entry name" value="RNF_E3_ubiq-protein_ligase"/>
</dbReference>
<keyword evidence="2 4" id="KW-0863">Zinc-finger</keyword>
<evidence type="ECO:0000259" key="6">
    <source>
        <dbReference type="PROSITE" id="PS50089"/>
    </source>
</evidence>
<dbReference type="InterPro" id="IPR017907">
    <property type="entry name" value="Znf_RING_CS"/>
</dbReference>
<feature type="domain" description="RING-type" evidence="6">
    <location>
        <begin position="80"/>
        <end position="118"/>
    </location>
</feature>
<dbReference type="InterPro" id="IPR003613">
    <property type="entry name" value="Ubox_domain"/>
</dbReference>
<evidence type="ECO:0000256" key="4">
    <source>
        <dbReference type="PROSITE-ProRule" id="PRU00175"/>
    </source>
</evidence>
<dbReference type="Gene3D" id="3.30.40.10">
    <property type="entry name" value="Zinc/RING finger domain, C3HC4 (zinc finger)"/>
    <property type="match status" value="1"/>
</dbReference>
<dbReference type="InterPro" id="IPR001841">
    <property type="entry name" value="Znf_RING"/>
</dbReference>
<dbReference type="SMART" id="SM00504">
    <property type="entry name" value="Ubox"/>
    <property type="match status" value="1"/>
</dbReference>
<name>A0AA85ADS9_9TREM</name>
<proteinExistence type="predicted"/>
<accession>A0AA85ADS9</accession>
<dbReference type="PANTHER" id="PTHR46016:SF1">
    <property type="entry name" value="RING-TYPE DOMAIN-CONTAINING PROTEIN"/>
    <property type="match status" value="1"/>
</dbReference>
<dbReference type="PROSITE" id="PS50089">
    <property type="entry name" value="ZF_RING_2"/>
    <property type="match status" value="1"/>
</dbReference>
<feature type="region of interest" description="Disordered" evidence="5">
    <location>
        <begin position="42"/>
        <end position="68"/>
    </location>
</feature>
<dbReference type="InterPro" id="IPR013083">
    <property type="entry name" value="Znf_RING/FYVE/PHD"/>
</dbReference>
<protein>
    <recommendedName>
        <fullName evidence="6">RING-type domain-containing protein</fullName>
    </recommendedName>
</protein>
<dbReference type="AlphaFoldDB" id="A0AA85ADS9"/>
<organism evidence="7 8">
    <name type="scientific">Schistosoma margrebowiei</name>
    <dbReference type="NCBI Taxonomy" id="48269"/>
    <lineage>
        <taxon>Eukaryota</taxon>
        <taxon>Metazoa</taxon>
        <taxon>Spiralia</taxon>
        <taxon>Lophotrochozoa</taxon>
        <taxon>Platyhelminthes</taxon>
        <taxon>Trematoda</taxon>
        <taxon>Digenea</taxon>
        <taxon>Strigeidida</taxon>
        <taxon>Schistosomatoidea</taxon>
        <taxon>Schistosomatidae</taxon>
        <taxon>Schistosoma</taxon>
    </lineage>
</organism>
<dbReference type="GO" id="GO:0006511">
    <property type="term" value="P:ubiquitin-dependent protein catabolic process"/>
    <property type="evidence" value="ECO:0007669"/>
    <property type="project" value="TreeGrafter"/>
</dbReference>
<dbReference type="SUPFAM" id="SSF57850">
    <property type="entry name" value="RING/U-box"/>
    <property type="match status" value="1"/>
</dbReference>
<feature type="compositionally biased region" description="Low complexity" evidence="5">
    <location>
        <begin position="300"/>
        <end position="315"/>
    </location>
</feature>
<dbReference type="SMART" id="SM00184">
    <property type="entry name" value="RING"/>
    <property type="match status" value="1"/>
</dbReference>
<feature type="region of interest" description="Disordered" evidence="5">
    <location>
        <begin position="300"/>
        <end position="323"/>
    </location>
</feature>
<reference evidence="8" key="1">
    <citation type="submission" date="2023-11" db="UniProtKB">
        <authorList>
            <consortium name="WormBaseParasite"/>
        </authorList>
    </citation>
    <scope>IDENTIFICATION</scope>
</reference>
<dbReference type="PANTHER" id="PTHR46016">
    <property type="entry name" value="ZINC FINGER, RING/FYVE/PHD-TYPE"/>
    <property type="match status" value="1"/>
</dbReference>
<dbReference type="PROSITE" id="PS00518">
    <property type="entry name" value="ZF_RING_1"/>
    <property type="match status" value="1"/>
</dbReference>
<evidence type="ECO:0000313" key="8">
    <source>
        <dbReference type="WBParaSite" id="SMRG1_7840.1"/>
    </source>
</evidence>
<keyword evidence="3" id="KW-0862">Zinc</keyword>
<evidence type="ECO:0000256" key="3">
    <source>
        <dbReference type="ARBA" id="ARBA00022833"/>
    </source>
</evidence>
<dbReference type="GO" id="GO:0000209">
    <property type="term" value="P:protein polyubiquitination"/>
    <property type="evidence" value="ECO:0007669"/>
    <property type="project" value="TreeGrafter"/>
</dbReference>
<dbReference type="WBParaSite" id="SMRG1_7840.1">
    <property type="protein sequence ID" value="SMRG1_7840.1"/>
    <property type="gene ID" value="SMRG1_7840"/>
</dbReference>
<evidence type="ECO:0000256" key="2">
    <source>
        <dbReference type="ARBA" id="ARBA00022771"/>
    </source>
</evidence>
<keyword evidence="1" id="KW-0479">Metal-binding</keyword>